<sequence>MTELEQQRQRINQLDDQIISLLEERLQVATDIANYKARQHQPVYDERREATVYQHLHEVVRHAQLLPYLTTIYSTIMQTTRNLEQHQQEENHA</sequence>
<dbReference type="PROSITE" id="PS51168">
    <property type="entry name" value="CHORISMATE_MUT_2"/>
    <property type="match status" value="1"/>
</dbReference>
<name>A0ABY5C308_9LACO</name>
<organism evidence="3 4">
    <name type="scientific">Fructilactobacillus ixorae</name>
    <dbReference type="NCBI Taxonomy" id="1750535"/>
    <lineage>
        <taxon>Bacteria</taxon>
        <taxon>Bacillati</taxon>
        <taxon>Bacillota</taxon>
        <taxon>Bacilli</taxon>
        <taxon>Lactobacillales</taxon>
        <taxon>Lactobacillaceae</taxon>
        <taxon>Fructilactobacillus</taxon>
    </lineage>
</organism>
<dbReference type="Proteomes" id="UP001057532">
    <property type="component" value="Chromosome"/>
</dbReference>
<reference evidence="3" key="1">
    <citation type="submission" date="2022-05" db="EMBL/GenBank/DDBJ databases">
        <authorList>
            <person name="Oliphant S.A."/>
            <person name="Watson-Haigh N.S."/>
            <person name="Sumby K.M."/>
            <person name="Gardner J.M."/>
            <person name="Jiranek V."/>
        </authorList>
    </citation>
    <scope>NUCLEOTIDE SEQUENCE</scope>
    <source>
        <strain evidence="3">Ru20-1</strain>
    </source>
</reference>
<dbReference type="InterPro" id="IPR036263">
    <property type="entry name" value="Chorismate_II_sf"/>
</dbReference>
<dbReference type="PANTHER" id="PTHR38041">
    <property type="entry name" value="CHORISMATE MUTASE"/>
    <property type="match status" value="1"/>
</dbReference>
<dbReference type="PANTHER" id="PTHR38041:SF1">
    <property type="entry name" value="CHORISMATE MUTASE"/>
    <property type="match status" value="1"/>
</dbReference>
<keyword evidence="4" id="KW-1185">Reference proteome</keyword>
<keyword evidence="1" id="KW-0413">Isomerase</keyword>
<dbReference type="Pfam" id="PF01817">
    <property type="entry name" value="CM_2"/>
    <property type="match status" value="1"/>
</dbReference>
<evidence type="ECO:0000259" key="2">
    <source>
        <dbReference type="PROSITE" id="PS51168"/>
    </source>
</evidence>
<protein>
    <submittedName>
        <fullName evidence="3">Chorismate mutase</fullName>
    </submittedName>
</protein>
<dbReference type="Gene3D" id="1.20.59.10">
    <property type="entry name" value="Chorismate mutase"/>
    <property type="match status" value="1"/>
</dbReference>
<dbReference type="EMBL" id="CP097478">
    <property type="protein sequence ID" value="USS93170.1"/>
    <property type="molecule type" value="Genomic_DNA"/>
</dbReference>
<dbReference type="SMART" id="SM00830">
    <property type="entry name" value="CM_2"/>
    <property type="match status" value="1"/>
</dbReference>
<dbReference type="RefSeq" id="WP_252779965.1">
    <property type="nucleotide sequence ID" value="NZ_CP097478.1"/>
</dbReference>
<evidence type="ECO:0000313" key="3">
    <source>
        <dbReference type="EMBL" id="USS93170.1"/>
    </source>
</evidence>
<feature type="domain" description="Chorismate mutase" evidence="2">
    <location>
        <begin position="1"/>
        <end position="88"/>
    </location>
</feature>
<accession>A0ABY5C308</accession>
<evidence type="ECO:0000256" key="1">
    <source>
        <dbReference type="ARBA" id="ARBA00023235"/>
    </source>
</evidence>
<proteinExistence type="predicted"/>
<dbReference type="InterPro" id="IPR002701">
    <property type="entry name" value="CM_II_prokaryot"/>
</dbReference>
<gene>
    <name evidence="3" type="ORF">M8332_06130</name>
</gene>
<evidence type="ECO:0000313" key="4">
    <source>
        <dbReference type="Proteomes" id="UP001057532"/>
    </source>
</evidence>
<dbReference type="SUPFAM" id="SSF48600">
    <property type="entry name" value="Chorismate mutase II"/>
    <property type="match status" value="1"/>
</dbReference>
<dbReference type="InterPro" id="IPR051331">
    <property type="entry name" value="Chorismate_mutase-related"/>
</dbReference>
<dbReference type="InterPro" id="IPR036979">
    <property type="entry name" value="CM_dom_sf"/>
</dbReference>